<feature type="domain" description="WsaF C-terminal" evidence="3">
    <location>
        <begin position="299"/>
        <end position="438"/>
    </location>
</feature>
<dbReference type="RefSeq" id="WP_132805671.1">
    <property type="nucleotide sequence ID" value="NZ_SMAK01000003.1"/>
</dbReference>
<proteinExistence type="predicted"/>
<feature type="transmembrane region" description="Helical" evidence="1">
    <location>
        <begin position="21"/>
        <end position="41"/>
    </location>
</feature>
<dbReference type="InterPro" id="IPR055050">
    <property type="entry name" value="WsaF_C"/>
</dbReference>
<protein>
    <recommendedName>
        <fullName evidence="6">Glycosyltransferase involved in cell wall biosynthesis</fullName>
    </recommendedName>
</protein>
<gene>
    <name evidence="4" type="ORF">EDC22_10365</name>
</gene>
<dbReference type="Proteomes" id="UP000295678">
    <property type="component" value="Unassembled WGS sequence"/>
</dbReference>
<dbReference type="SUPFAM" id="SSF53756">
    <property type="entry name" value="UDP-Glycosyltransferase/glycogen phosphorylase"/>
    <property type="match status" value="1"/>
</dbReference>
<evidence type="ECO:0000259" key="2">
    <source>
        <dbReference type="Pfam" id="PF21374"/>
    </source>
</evidence>
<comment type="caution">
    <text evidence="4">The sequence shown here is derived from an EMBL/GenBank/DDBJ whole genome shotgun (WGS) entry which is preliminary data.</text>
</comment>
<dbReference type="Gene3D" id="3.40.50.11090">
    <property type="match status" value="1"/>
</dbReference>
<feature type="domain" description="WsaF N-terminal" evidence="2">
    <location>
        <begin position="107"/>
        <end position="249"/>
    </location>
</feature>
<dbReference type="Gene3D" id="3.40.50.2000">
    <property type="entry name" value="Glycogen Phosphorylase B"/>
    <property type="match status" value="1"/>
</dbReference>
<keyword evidence="1" id="KW-1133">Transmembrane helix</keyword>
<dbReference type="AlphaFoldDB" id="A0A4R3MJ40"/>
<keyword evidence="1" id="KW-0472">Membrane</keyword>
<sequence length="495" mass="54932">MLRHLSRKARVGWTIIRSSRGIRGRIAAVFLVMKLALAYFARRILGLAPPVALPSAEARQPLPKQSGASDGFFRQLVHPVGIYRYEMLKEKFAPTPTDIDPDRPVTVNFLLPTIDRRILFGGYHAAFRFVDALMARGHHVRLIVVEPSVAPREKLFDSFAGDAFMTSVLERCEILLRTDPARPIAFHPDDRLIAYSWDTARIAHGFGQRLGRPFIFFIQEYEAIFHPHDSIFFLIKDTYSLPHFAIFNSRLLQDYFRRHRLGVFGPGEQAGDRNSVAFAHALCAVRTPSVEEMAARQTRRLLAYTRPEAHAGRNLFEIVVMALNQAIEEGVFDAGEWSFHGIGTLALDGSYRLSGGHALEMLPRMDIESYARKLAEYDVGVCLMLAPHPSVPPFEMAAAGLCTVTTGFDNRPAETMRAISRNLIAADHSVASVVAALREAVARAEDFEGRVEGARFGQVTDWADSFNDAFFARLPIGAPAGAAAGRPGAHLPQEA</sequence>
<evidence type="ECO:0000313" key="4">
    <source>
        <dbReference type="EMBL" id="TCT11755.1"/>
    </source>
</evidence>
<organism evidence="4 5">
    <name type="scientific">Tepidamorphus gemmatus</name>
    <dbReference type="NCBI Taxonomy" id="747076"/>
    <lineage>
        <taxon>Bacteria</taxon>
        <taxon>Pseudomonadati</taxon>
        <taxon>Pseudomonadota</taxon>
        <taxon>Alphaproteobacteria</taxon>
        <taxon>Hyphomicrobiales</taxon>
        <taxon>Tepidamorphaceae</taxon>
        <taxon>Tepidamorphus</taxon>
    </lineage>
</organism>
<evidence type="ECO:0000256" key="1">
    <source>
        <dbReference type="SAM" id="Phobius"/>
    </source>
</evidence>
<dbReference type="Pfam" id="PF21374">
    <property type="entry name" value="WsaF_N"/>
    <property type="match status" value="1"/>
</dbReference>
<dbReference type="EMBL" id="SMAK01000003">
    <property type="protein sequence ID" value="TCT11755.1"/>
    <property type="molecule type" value="Genomic_DNA"/>
</dbReference>
<evidence type="ECO:0000259" key="3">
    <source>
        <dbReference type="Pfam" id="PF22772"/>
    </source>
</evidence>
<keyword evidence="5" id="KW-1185">Reference proteome</keyword>
<dbReference type="InterPro" id="IPR048510">
    <property type="entry name" value="WsaF_N"/>
</dbReference>
<dbReference type="OrthoDB" id="7220105at2"/>
<dbReference type="GO" id="GO:0030247">
    <property type="term" value="F:polysaccharide binding"/>
    <property type="evidence" value="ECO:0007669"/>
    <property type="project" value="InterPro"/>
</dbReference>
<name>A0A4R3MJ40_9HYPH</name>
<evidence type="ECO:0000313" key="5">
    <source>
        <dbReference type="Proteomes" id="UP000295678"/>
    </source>
</evidence>
<accession>A0A4R3MJ40</accession>
<keyword evidence="1" id="KW-0812">Transmembrane</keyword>
<reference evidence="4 5" key="1">
    <citation type="submission" date="2019-03" db="EMBL/GenBank/DDBJ databases">
        <title>Genomic Encyclopedia of Type Strains, Phase IV (KMG-IV): sequencing the most valuable type-strain genomes for metagenomic binning, comparative biology and taxonomic classification.</title>
        <authorList>
            <person name="Goeker M."/>
        </authorList>
    </citation>
    <scope>NUCLEOTIDE SEQUENCE [LARGE SCALE GENOMIC DNA]</scope>
    <source>
        <strain evidence="4 5">DSM 19345</strain>
    </source>
</reference>
<evidence type="ECO:0008006" key="6">
    <source>
        <dbReference type="Google" id="ProtNLM"/>
    </source>
</evidence>
<dbReference type="Pfam" id="PF22772">
    <property type="entry name" value="WsaF_C"/>
    <property type="match status" value="1"/>
</dbReference>